<name>A0A225VL35_9STRA</name>
<evidence type="ECO:0000259" key="2">
    <source>
        <dbReference type="Pfam" id="PF13456"/>
    </source>
</evidence>
<dbReference type="Pfam" id="PF00078">
    <property type="entry name" value="RVT_1"/>
    <property type="match status" value="1"/>
</dbReference>
<accession>A0A225VL35</accession>
<gene>
    <name evidence="4" type="ORF">PHMEG_00022034</name>
</gene>
<dbReference type="SUPFAM" id="SSF53098">
    <property type="entry name" value="Ribonuclease H-like"/>
    <property type="match status" value="1"/>
</dbReference>
<organism evidence="4 5">
    <name type="scientific">Phytophthora megakarya</name>
    <dbReference type="NCBI Taxonomy" id="4795"/>
    <lineage>
        <taxon>Eukaryota</taxon>
        <taxon>Sar</taxon>
        <taxon>Stramenopiles</taxon>
        <taxon>Oomycota</taxon>
        <taxon>Peronosporomycetes</taxon>
        <taxon>Peronosporales</taxon>
        <taxon>Peronosporaceae</taxon>
        <taxon>Phytophthora</taxon>
    </lineage>
</organism>
<dbReference type="InterPro" id="IPR041577">
    <property type="entry name" value="RT_RNaseH_2"/>
</dbReference>
<feature type="domain" description="Reverse transcriptase" evidence="1">
    <location>
        <begin position="132"/>
        <end position="229"/>
    </location>
</feature>
<feature type="domain" description="RNase H type-1" evidence="2">
    <location>
        <begin position="636"/>
        <end position="733"/>
    </location>
</feature>
<dbReference type="Pfam" id="PF13456">
    <property type="entry name" value="RVT_3"/>
    <property type="match status" value="1"/>
</dbReference>
<protein>
    <recommendedName>
        <fullName evidence="6">Reverse transcriptase</fullName>
    </recommendedName>
</protein>
<dbReference type="Gene3D" id="3.10.10.10">
    <property type="entry name" value="HIV Type 1 Reverse Transcriptase, subunit A, domain 1"/>
    <property type="match status" value="1"/>
</dbReference>
<keyword evidence="5" id="KW-1185">Reference proteome</keyword>
<dbReference type="PANTHER" id="PTHR33064:SF37">
    <property type="entry name" value="RIBONUCLEASE H"/>
    <property type="match status" value="1"/>
</dbReference>
<dbReference type="GO" id="GO:0004523">
    <property type="term" value="F:RNA-DNA hybrid ribonuclease activity"/>
    <property type="evidence" value="ECO:0007669"/>
    <property type="project" value="InterPro"/>
</dbReference>
<dbReference type="EMBL" id="NBNE01004244">
    <property type="protein sequence ID" value="OWZ05804.1"/>
    <property type="molecule type" value="Genomic_DNA"/>
</dbReference>
<dbReference type="AlphaFoldDB" id="A0A225VL35"/>
<dbReference type="InterPro" id="IPR012337">
    <property type="entry name" value="RNaseH-like_sf"/>
</dbReference>
<dbReference type="SUPFAM" id="SSF56672">
    <property type="entry name" value="DNA/RNA polymerases"/>
    <property type="match status" value="2"/>
</dbReference>
<dbReference type="GO" id="GO:0003676">
    <property type="term" value="F:nucleic acid binding"/>
    <property type="evidence" value="ECO:0007669"/>
    <property type="project" value="InterPro"/>
</dbReference>
<dbReference type="CDD" id="cd01647">
    <property type="entry name" value="RT_LTR"/>
    <property type="match status" value="1"/>
</dbReference>
<proteinExistence type="predicted"/>
<sequence>MRSYDETAEHFLNEMELTDYAYELAFLRDLTEPDVTNLASSSTVRNPALTEDQLVRLVEVLTKHENIIIASGNALPPPAYGVVCGIDVQKHPPIKQKARRTPLWYLGKLHEILKGCCEPDRPWVSPNVIVLKKNGIDIRLCIDYKMVNAVTAIMEYAMPLVDDLLTDMEGYLWVCLLDAASGFWAIMMSSRDSNVSAFVCALGHFEWLRVPFGIKNAPMIYQRIMDNALWGFVQPKGGWLHYAELMREAEERTRAGQQGGTETTVAHDKPNVRSTFEADREAAAIMDPVSLLVNRPTAHMFKEREADESLLTTYAFVNETFGGCLSKLDQVLQRFTECRISVSFTKIIFVQSRVDFLSHTVSPDSMQADVKKMNSVAVLSFLKTKKGMQSFLGALNYYRRFVQDFAVYAAALRNLNAAKRSFTILQQKVFEAPILRHFDRAKPEHVTLFANEWELSSTLLQNYDEKLHPVRFCGRVLKDVEKNYHLAAKEVLALLRLLKTCYTQLVGRTIHVYTRVSMSNWVHKSKTLFGRTTQFTVMLCRWHLVVTRVNEKDGAFAQLLQARLTSFVDLEDSHEAVTPATKGSQRVRVDPELLYARLLSSYTGFVMSFDGSAKTEKYGGDGSCSWILWGLPEWTIVTAASAFLEATTVNVAEYSRTNNDVAAALDHGAEDLVIVGDSRLAIQQFLGVIACKEDSLMTKLNHHRELTARLNSVRYLHVVREYDAAAGLLASEALDTKTSKVVSDTMSVKTFRVGDV</sequence>
<dbReference type="OrthoDB" id="124931at2759"/>
<evidence type="ECO:0000259" key="3">
    <source>
        <dbReference type="Pfam" id="PF17919"/>
    </source>
</evidence>
<comment type="caution">
    <text evidence="4">The sequence shown here is derived from an EMBL/GenBank/DDBJ whole genome shotgun (WGS) entry which is preliminary data.</text>
</comment>
<evidence type="ECO:0000313" key="5">
    <source>
        <dbReference type="Proteomes" id="UP000198211"/>
    </source>
</evidence>
<dbReference type="Pfam" id="PF17919">
    <property type="entry name" value="RT_RNaseH_2"/>
    <property type="match status" value="1"/>
</dbReference>
<dbReference type="Gene3D" id="3.30.70.270">
    <property type="match status" value="3"/>
</dbReference>
<dbReference type="InterPro" id="IPR051320">
    <property type="entry name" value="Viral_Replic_Matur_Polypro"/>
</dbReference>
<dbReference type="InterPro" id="IPR002156">
    <property type="entry name" value="RNaseH_domain"/>
</dbReference>
<dbReference type="InterPro" id="IPR000477">
    <property type="entry name" value="RT_dom"/>
</dbReference>
<dbReference type="Gene3D" id="3.30.420.10">
    <property type="entry name" value="Ribonuclease H-like superfamily/Ribonuclease H"/>
    <property type="match status" value="1"/>
</dbReference>
<dbReference type="PANTHER" id="PTHR33064">
    <property type="entry name" value="POL PROTEIN"/>
    <property type="match status" value="1"/>
</dbReference>
<evidence type="ECO:0000259" key="1">
    <source>
        <dbReference type="Pfam" id="PF00078"/>
    </source>
</evidence>
<dbReference type="Proteomes" id="UP000198211">
    <property type="component" value="Unassembled WGS sequence"/>
</dbReference>
<reference evidence="5" key="1">
    <citation type="submission" date="2017-03" db="EMBL/GenBank/DDBJ databases">
        <title>Phytopthora megakarya and P. palmivora, two closely related causual agents of cacao black pod achieved similar genome size and gene model numbers by different mechanisms.</title>
        <authorList>
            <person name="Ali S."/>
            <person name="Shao J."/>
            <person name="Larry D.J."/>
            <person name="Kronmiller B."/>
            <person name="Shen D."/>
            <person name="Strem M.D."/>
            <person name="Melnick R.L."/>
            <person name="Guiltinan M.J."/>
            <person name="Tyler B.M."/>
            <person name="Meinhardt L.W."/>
            <person name="Bailey B.A."/>
        </authorList>
    </citation>
    <scope>NUCLEOTIDE SEQUENCE [LARGE SCALE GENOMIC DNA]</scope>
    <source>
        <strain evidence="5">zdho120</strain>
    </source>
</reference>
<evidence type="ECO:0008006" key="6">
    <source>
        <dbReference type="Google" id="ProtNLM"/>
    </source>
</evidence>
<dbReference type="InterPro" id="IPR036397">
    <property type="entry name" value="RNaseH_sf"/>
</dbReference>
<dbReference type="InterPro" id="IPR043128">
    <property type="entry name" value="Rev_trsase/Diguanyl_cyclase"/>
</dbReference>
<evidence type="ECO:0000313" key="4">
    <source>
        <dbReference type="EMBL" id="OWZ05804.1"/>
    </source>
</evidence>
<dbReference type="InterPro" id="IPR043502">
    <property type="entry name" value="DNA/RNA_pol_sf"/>
</dbReference>
<feature type="domain" description="Reverse transcriptase/retrotransposon-derived protein RNase H-like" evidence="3">
    <location>
        <begin position="418"/>
        <end position="512"/>
    </location>
</feature>